<feature type="compositionally biased region" description="Basic and acidic residues" evidence="2">
    <location>
        <begin position="58"/>
        <end position="69"/>
    </location>
</feature>
<dbReference type="Pfam" id="PF11611">
    <property type="entry name" value="DUF4352"/>
    <property type="match status" value="1"/>
</dbReference>
<dbReference type="Proteomes" id="UP000199444">
    <property type="component" value="Unassembled WGS sequence"/>
</dbReference>
<organism evidence="4 5">
    <name type="scientific">Virgibacillus salinus</name>
    <dbReference type="NCBI Taxonomy" id="553311"/>
    <lineage>
        <taxon>Bacteria</taxon>
        <taxon>Bacillati</taxon>
        <taxon>Bacillota</taxon>
        <taxon>Bacilli</taxon>
        <taxon>Bacillales</taxon>
        <taxon>Bacillaceae</taxon>
        <taxon>Virgibacillus</taxon>
    </lineage>
</organism>
<evidence type="ECO:0000313" key="4">
    <source>
        <dbReference type="EMBL" id="SDR02683.1"/>
    </source>
</evidence>
<keyword evidence="5" id="KW-1185">Reference proteome</keyword>
<feature type="compositionally biased region" description="Basic and acidic residues" evidence="2">
    <location>
        <begin position="30"/>
        <end position="44"/>
    </location>
</feature>
<dbReference type="RefSeq" id="WP_092494070.1">
    <property type="nucleotide sequence ID" value="NZ_FNKD01000004.1"/>
</dbReference>
<name>A0A1H1FNQ7_9BACI</name>
<sequence length="208" mass="23330">MNKHIKILGIFVLASGLIVGCSEQSATKNEPSHDVEGKTQEENPNKQVNEESEDESKEEPKEEPKDEPKKVLINEVNALQMGDTADIGGIKVTVTSIERYTGEMRQFRALKQDHAVKIGAIIKNTKDSEIHPTSYRFTLYDVEGNKLKYAWPAWPGGKTRLREDLPPGKKIQGDIFFDVPAQEGSWTLKYSSVVNYAEPAAFWEIPAK</sequence>
<protein>
    <recommendedName>
        <fullName evidence="3">DUF4352 domain-containing protein</fullName>
    </recommendedName>
</protein>
<evidence type="ECO:0000313" key="5">
    <source>
        <dbReference type="Proteomes" id="UP000199444"/>
    </source>
</evidence>
<dbReference type="Gene3D" id="2.60.40.1240">
    <property type="match status" value="1"/>
</dbReference>
<accession>A0A1H1FNQ7</accession>
<reference evidence="4 5" key="1">
    <citation type="submission" date="2016-10" db="EMBL/GenBank/DDBJ databases">
        <authorList>
            <person name="de Groot N.N."/>
        </authorList>
    </citation>
    <scope>NUCLEOTIDE SEQUENCE [LARGE SCALE GENOMIC DNA]</scope>
    <source>
        <strain evidence="4 5">CGMCC 1.10449</strain>
    </source>
</reference>
<keyword evidence="1" id="KW-0732">Signal</keyword>
<dbReference type="InterPro" id="IPR029050">
    <property type="entry name" value="Immunoprotect_excell_Ig-like"/>
</dbReference>
<feature type="domain" description="DUF4352" evidence="3">
    <location>
        <begin position="80"/>
        <end position="196"/>
    </location>
</feature>
<dbReference type="EMBL" id="FNKD01000004">
    <property type="protein sequence ID" value="SDR02683.1"/>
    <property type="molecule type" value="Genomic_DNA"/>
</dbReference>
<evidence type="ECO:0000256" key="1">
    <source>
        <dbReference type="ARBA" id="ARBA00022729"/>
    </source>
</evidence>
<gene>
    <name evidence="4" type="ORF">SAMN05216231_3328</name>
</gene>
<feature type="region of interest" description="Disordered" evidence="2">
    <location>
        <begin position="24"/>
        <end position="69"/>
    </location>
</feature>
<evidence type="ECO:0000256" key="2">
    <source>
        <dbReference type="SAM" id="MobiDB-lite"/>
    </source>
</evidence>
<dbReference type="InterPro" id="IPR029051">
    <property type="entry name" value="DUF4352"/>
</dbReference>
<proteinExistence type="predicted"/>
<dbReference type="PROSITE" id="PS51257">
    <property type="entry name" value="PROKAR_LIPOPROTEIN"/>
    <property type="match status" value="1"/>
</dbReference>
<evidence type="ECO:0000259" key="3">
    <source>
        <dbReference type="Pfam" id="PF11611"/>
    </source>
</evidence>
<dbReference type="AlphaFoldDB" id="A0A1H1FNQ7"/>